<reference evidence="1 2" key="1">
    <citation type="submission" date="2024-08" db="EMBL/GenBank/DDBJ databases">
        <title>Clostridium lapicellarii sp. nov., and Clostridium renhuaiense sp. nov., two species isolated from the mud in a fermentation cellar used for producing sauce-flavour Chinese liquors.</title>
        <authorList>
            <person name="Yang F."/>
            <person name="Wang H."/>
            <person name="Chen L.Q."/>
            <person name="Zhou N."/>
            <person name="Lu J.J."/>
            <person name="Pu X.X."/>
            <person name="Wan B."/>
            <person name="Wang L."/>
            <person name="Liu S.J."/>
        </authorList>
    </citation>
    <scope>NUCLEOTIDE SEQUENCE [LARGE SCALE GENOMIC DNA]</scope>
    <source>
        <strain evidence="1 2">MT-5</strain>
    </source>
</reference>
<sequence>MILAIDPGNEESAFVLLENNLSVNDKGKVGNKELLDIMYDYLSEDLEKHEIKIAIEMVASYGMAVGREVFDTCVWIGRFFQHADRFGYTPTFIYRKDEKMDLCHSMKANDSTITQALVDRFAYGVRNHGKGTKKEKGWFYGFKKDIWQAYAVGVTYFDKYLVTENANEIYNK</sequence>
<dbReference type="EMBL" id="JBGEWD010000021">
    <property type="protein sequence ID" value="MEY8001586.1"/>
    <property type="molecule type" value="Genomic_DNA"/>
</dbReference>
<proteinExistence type="predicted"/>
<organism evidence="1 2">
    <name type="scientific">Clostridium moutaii</name>
    <dbReference type="NCBI Taxonomy" id="3240932"/>
    <lineage>
        <taxon>Bacteria</taxon>
        <taxon>Bacillati</taxon>
        <taxon>Bacillota</taxon>
        <taxon>Clostridia</taxon>
        <taxon>Eubacteriales</taxon>
        <taxon>Clostridiaceae</taxon>
        <taxon>Clostridium</taxon>
    </lineage>
</organism>
<name>A0ABV4BV75_9CLOT</name>
<evidence type="ECO:0000313" key="1">
    <source>
        <dbReference type="EMBL" id="MEY8001586.1"/>
    </source>
</evidence>
<protein>
    <submittedName>
        <fullName evidence="1">Uncharacterized protein</fullName>
    </submittedName>
</protein>
<keyword evidence="2" id="KW-1185">Reference proteome</keyword>
<gene>
    <name evidence="1" type="ORF">AB8U03_15560</name>
</gene>
<accession>A0ABV4BV75</accession>
<evidence type="ECO:0000313" key="2">
    <source>
        <dbReference type="Proteomes" id="UP001564657"/>
    </source>
</evidence>
<dbReference type="Proteomes" id="UP001564657">
    <property type="component" value="Unassembled WGS sequence"/>
</dbReference>
<comment type="caution">
    <text evidence="1">The sequence shown here is derived from an EMBL/GenBank/DDBJ whole genome shotgun (WGS) entry which is preliminary data.</text>
</comment>
<dbReference type="RefSeq" id="WP_369705479.1">
    <property type="nucleotide sequence ID" value="NZ_JBGEWD010000021.1"/>
</dbReference>